<dbReference type="Proteomes" id="UP000186601">
    <property type="component" value="Unassembled WGS sequence"/>
</dbReference>
<keyword evidence="3" id="KW-1185">Reference proteome</keyword>
<dbReference type="PANTHER" id="PTHR28080:SF1">
    <property type="entry name" value="PEROXISOMAL BIOGENESIS FACTOR 3"/>
    <property type="match status" value="1"/>
</dbReference>
<feature type="compositionally biased region" description="Polar residues" evidence="1">
    <location>
        <begin position="115"/>
        <end position="128"/>
    </location>
</feature>
<dbReference type="EMBL" id="MLYV02001095">
    <property type="protein sequence ID" value="PSR73243.1"/>
    <property type="molecule type" value="Genomic_DNA"/>
</dbReference>
<dbReference type="GO" id="GO:0045046">
    <property type="term" value="P:protein import into peroxisome membrane"/>
    <property type="evidence" value="ECO:0007669"/>
    <property type="project" value="TreeGrafter"/>
</dbReference>
<evidence type="ECO:0000313" key="3">
    <source>
        <dbReference type="Proteomes" id="UP000186601"/>
    </source>
</evidence>
<dbReference type="PANTHER" id="PTHR28080">
    <property type="entry name" value="PEROXISOMAL BIOGENESIS FACTOR 3"/>
    <property type="match status" value="1"/>
</dbReference>
<dbReference type="STRING" id="98765.A0A2R6NLQ3"/>
<proteinExistence type="predicted"/>
<feature type="compositionally biased region" description="Low complexity" evidence="1">
    <location>
        <begin position="152"/>
        <end position="162"/>
    </location>
</feature>
<comment type="caution">
    <text evidence="2">The sequence shown here is derived from an EMBL/GenBank/DDBJ whole genome shotgun (WGS) entry which is preliminary data.</text>
</comment>
<accession>A0A2R6NLQ3</accession>
<gene>
    <name evidence="2" type="ORF">PHLCEN_2v10903</name>
</gene>
<dbReference type="InterPro" id="IPR006966">
    <property type="entry name" value="Peroxin-3"/>
</dbReference>
<dbReference type="OrthoDB" id="45930at2759"/>
<sequence length="544" mass="60612">MFQTLTNYFNAQRPRVARAAGYAGAVYLVGRYVGERLEEVRNRLLHDRMARENLRRRFEQNQQDVSFTIMALLPTLGAHILEGMDVEGVTQELQAQSRASKAPYTEPTPPPPPLEQSSVPSIEIQSAPEQDARSENESVSVVSYPDHDDTGSSSNLGASSQSWVENFSSQQSQLSPETSSVSADESRLNADSPKSSIVGTDISDSIMTSSSAVSYGDTQSAPWTMESSPIASFTRSKAELWKEVKMLTFTRTLTILYSMTLLSLFTHIQLNILGRSKYIQAILQLAEDEVDRERLQDSLSLAALFWNGNLASAEVDGDLQNVEAISEEIERKYLTLSWWILHVGWKDVGERVRRAVEEVFEGVSLKTKLAASDLHRLISDVRRRVEFEVTFEGTERRINFTSTLLPPTSETLQHVLTQGGIPPRLAAVHDPSFLKLLEETRTQLCSGSFELVLEVCLDKATELLFNGLEKNVFGGSTEWDDPNSSLGLTQEPRVRLAGMLPGLARWCHLALQGLPNELVDGLGDTREVKAFSAIIYSNYEDQFQ</sequence>
<feature type="region of interest" description="Disordered" evidence="1">
    <location>
        <begin position="92"/>
        <end position="201"/>
    </location>
</feature>
<evidence type="ECO:0000256" key="1">
    <source>
        <dbReference type="SAM" id="MobiDB-lite"/>
    </source>
</evidence>
<evidence type="ECO:0008006" key="4">
    <source>
        <dbReference type="Google" id="ProtNLM"/>
    </source>
</evidence>
<protein>
    <recommendedName>
        <fullName evidence="4">Peroxisomal biogenesis factor 3</fullName>
    </recommendedName>
</protein>
<reference evidence="2 3" key="1">
    <citation type="submission" date="2018-02" db="EMBL/GenBank/DDBJ databases">
        <title>Genome sequence of the basidiomycete white-rot fungus Phlebia centrifuga.</title>
        <authorList>
            <person name="Granchi Z."/>
            <person name="Peng M."/>
            <person name="de Vries R.P."/>
            <person name="Hilden K."/>
            <person name="Makela M.R."/>
            <person name="Grigoriev I."/>
            <person name="Riley R."/>
        </authorList>
    </citation>
    <scope>NUCLEOTIDE SEQUENCE [LARGE SCALE GENOMIC DNA]</scope>
    <source>
        <strain evidence="2 3">FBCC195</strain>
    </source>
</reference>
<name>A0A2R6NLQ3_9APHY</name>
<dbReference type="Pfam" id="PF04882">
    <property type="entry name" value="Peroxin-3"/>
    <property type="match status" value="1"/>
</dbReference>
<organism evidence="2 3">
    <name type="scientific">Hermanssonia centrifuga</name>
    <dbReference type="NCBI Taxonomy" id="98765"/>
    <lineage>
        <taxon>Eukaryota</taxon>
        <taxon>Fungi</taxon>
        <taxon>Dikarya</taxon>
        <taxon>Basidiomycota</taxon>
        <taxon>Agaricomycotina</taxon>
        <taxon>Agaricomycetes</taxon>
        <taxon>Polyporales</taxon>
        <taxon>Meruliaceae</taxon>
        <taxon>Hermanssonia</taxon>
    </lineage>
</organism>
<dbReference type="AlphaFoldDB" id="A0A2R6NLQ3"/>
<evidence type="ECO:0000313" key="2">
    <source>
        <dbReference type="EMBL" id="PSR73243.1"/>
    </source>
</evidence>
<feature type="compositionally biased region" description="Polar residues" evidence="1">
    <location>
        <begin position="163"/>
        <end position="183"/>
    </location>
</feature>
<dbReference type="GO" id="GO:0030674">
    <property type="term" value="F:protein-macromolecule adaptor activity"/>
    <property type="evidence" value="ECO:0007669"/>
    <property type="project" value="TreeGrafter"/>
</dbReference>
<dbReference type="GO" id="GO:0005778">
    <property type="term" value="C:peroxisomal membrane"/>
    <property type="evidence" value="ECO:0007669"/>
    <property type="project" value="InterPro"/>
</dbReference>